<evidence type="ECO:0008006" key="3">
    <source>
        <dbReference type="Google" id="ProtNLM"/>
    </source>
</evidence>
<dbReference type="EMBL" id="BLAD01000077">
    <property type="protein sequence ID" value="GES04103.1"/>
    <property type="molecule type" value="Genomic_DNA"/>
</dbReference>
<gene>
    <name evidence="1" type="ORF">Acor_61690</name>
</gene>
<evidence type="ECO:0000313" key="1">
    <source>
        <dbReference type="EMBL" id="GES04103.1"/>
    </source>
</evidence>
<name>A0A5M3WA88_9ACTN</name>
<dbReference type="AlphaFoldDB" id="A0A5M3WA88"/>
<comment type="caution">
    <text evidence="1">The sequence shown here is derived from an EMBL/GenBank/DDBJ whole genome shotgun (WGS) entry which is preliminary data.</text>
</comment>
<proteinExistence type="predicted"/>
<organism evidence="1 2">
    <name type="scientific">Acrocarpospora corrugata</name>
    <dbReference type="NCBI Taxonomy" id="35763"/>
    <lineage>
        <taxon>Bacteria</taxon>
        <taxon>Bacillati</taxon>
        <taxon>Actinomycetota</taxon>
        <taxon>Actinomycetes</taxon>
        <taxon>Streptosporangiales</taxon>
        <taxon>Streptosporangiaceae</taxon>
        <taxon>Acrocarpospora</taxon>
    </lineage>
</organism>
<protein>
    <recommendedName>
        <fullName evidence="3">Phytase-like domain-containing protein</fullName>
    </recommendedName>
</protein>
<accession>A0A5M3WA88</accession>
<dbReference type="Proteomes" id="UP000334990">
    <property type="component" value="Unassembled WGS sequence"/>
</dbReference>
<sequence>MLASVDTDGRTEGSALYGLSVAGNDLYWSTAGDGGGVWRLPLTGGAPPSRVPHTFGFHLFSYPWVGSPNEYQRTPSGPSPFGVFPPLFGSLLNVQTGEFRTASVPAEVSFWACGLTRCVGNLPPGPGDQRQPAATRLRDGSDERVFPWMSAMNAQIALDRFTILTVSDEDQRLVGAALVDLVTGDAADLGLRQEGGGIAVSALHADTDMYAYELKDKMIIVDLKKIE</sequence>
<evidence type="ECO:0000313" key="2">
    <source>
        <dbReference type="Proteomes" id="UP000334990"/>
    </source>
</evidence>
<keyword evidence="2" id="KW-1185">Reference proteome</keyword>
<reference evidence="1 2" key="1">
    <citation type="submission" date="2019-10" db="EMBL/GenBank/DDBJ databases">
        <title>Whole genome shotgun sequence of Acrocarpospora corrugata NBRC 13972.</title>
        <authorList>
            <person name="Ichikawa N."/>
            <person name="Kimura A."/>
            <person name="Kitahashi Y."/>
            <person name="Komaki H."/>
            <person name="Oguchi A."/>
        </authorList>
    </citation>
    <scope>NUCLEOTIDE SEQUENCE [LARGE SCALE GENOMIC DNA]</scope>
    <source>
        <strain evidence="1 2">NBRC 13972</strain>
    </source>
</reference>